<dbReference type="Proteomes" id="UP001611415">
    <property type="component" value="Unassembled WGS sequence"/>
</dbReference>
<organism evidence="7 8">
    <name type="scientific">Nocardia xishanensis</name>
    <dbReference type="NCBI Taxonomy" id="238964"/>
    <lineage>
        <taxon>Bacteria</taxon>
        <taxon>Bacillati</taxon>
        <taxon>Actinomycetota</taxon>
        <taxon>Actinomycetes</taxon>
        <taxon>Mycobacteriales</taxon>
        <taxon>Nocardiaceae</taxon>
        <taxon>Nocardia</taxon>
    </lineage>
</organism>
<evidence type="ECO:0000256" key="2">
    <source>
        <dbReference type="ARBA" id="ARBA00005466"/>
    </source>
</evidence>
<accession>A0ABW7X7I1</accession>
<dbReference type="InterPro" id="IPR016169">
    <property type="entry name" value="FAD-bd_PCMH_sub2"/>
</dbReference>
<dbReference type="Gene3D" id="3.40.462.20">
    <property type="match status" value="1"/>
</dbReference>
<evidence type="ECO:0000259" key="6">
    <source>
        <dbReference type="PROSITE" id="PS51387"/>
    </source>
</evidence>
<dbReference type="InterPro" id="IPR016166">
    <property type="entry name" value="FAD-bd_PCMH"/>
</dbReference>
<keyword evidence="8" id="KW-1185">Reference proteome</keyword>
<sequence length="436" mass="45001">MRYEDVREVVRGRVLLVGDAGFEAAATPWNVTVAQPVAAVVEAVDAADVAAVVGYARRAGLTVATQPTGHGASGDVDGVILLRTGRLDAIEIDAERRVARVGAGANWAQVQAAAGAHGLTGLPGSSAVVGVTGYVLGGGLSWFGRAHGLASDAVRAFEIVDADGIAARVDPGTDPEMFWALRGGGGDFAIVTALELDLFAAPGLYGGRVLWPGDRTRDVFDAFVALTAAAPDALSLWFQRVEFPDAPPMVGIDSAYLGDPAEGKSLLAALDTLGGAVLDTRGVLPVASVGDICAEPTDPSPALCRGALLTDLGSTVTDLLIDGPIAPLTVIQIRHLGGAFAEPAAVTGARGPIAEPFVLNLLGLGLPHLTDAVLARQREILGALRAHIGATKPLTFLALGERAAEAFDETTLAHLRELKRVRDPHNVFRSNFPVLG</sequence>
<dbReference type="Gene3D" id="3.30.43.10">
    <property type="entry name" value="Uridine Diphospho-n-acetylenolpyruvylglucosamine Reductase, domain 2"/>
    <property type="match status" value="1"/>
</dbReference>
<keyword evidence="3" id="KW-0285">Flavoprotein</keyword>
<dbReference type="PANTHER" id="PTHR42973">
    <property type="entry name" value="BINDING OXIDOREDUCTASE, PUTATIVE (AFU_ORTHOLOGUE AFUA_1G17690)-RELATED"/>
    <property type="match status" value="1"/>
</dbReference>
<evidence type="ECO:0000256" key="1">
    <source>
        <dbReference type="ARBA" id="ARBA00001974"/>
    </source>
</evidence>
<dbReference type="SUPFAM" id="SSF56176">
    <property type="entry name" value="FAD-binding/transporter-associated domain-like"/>
    <property type="match status" value="1"/>
</dbReference>
<comment type="caution">
    <text evidence="7">The sequence shown here is derived from an EMBL/GenBank/DDBJ whole genome shotgun (WGS) entry which is preliminary data.</text>
</comment>
<evidence type="ECO:0000256" key="5">
    <source>
        <dbReference type="ARBA" id="ARBA00023002"/>
    </source>
</evidence>
<dbReference type="Pfam" id="PF01565">
    <property type="entry name" value="FAD_binding_4"/>
    <property type="match status" value="1"/>
</dbReference>
<dbReference type="RefSeq" id="WP_397094267.1">
    <property type="nucleotide sequence ID" value="NZ_JBIRYO010000020.1"/>
</dbReference>
<reference evidence="7 8" key="1">
    <citation type="submission" date="2024-10" db="EMBL/GenBank/DDBJ databases">
        <title>The Natural Products Discovery Center: Release of the First 8490 Sequenced Strains for Exploring Actinobacteria Biosynthetic Diversity.</title>
        <authorList>
            <person name="Kalkreuter E."/>
            <person name="Kautsar S.A."/>
            <person name="Yang D."/>
            <person name="Bader C.D."/>
            <person name="Teijaro C.N."/>
            <person name="Fluegel L."/>
            <person name="Davis C.M."/>
            <person name="Simpson J.R."/>
            <person name="Lauterbach L."/>
            <person name="Steele A.D."/>
            <person name="Gui C."/>
            <person name="Meng S."/>
            <person name="Li G."/>
            <person name="Viehrig K."/>
            <person name="Ye F."/>
            <person name="Su P."/>
            <person name="Kiefer A.F."/>
            <person name="Nichols A."/>
            <person name="Cepeda A.J."/>
            <person name="Yan W."/>
            <person name="Fan B."/>
            <person name="Jiang Y."/>
            <person name="Adhikari A."/>
            <person name="Zheng C.-J."/>
            <person name="Schuster L."/>
            <person name="Cowan T.M."/>
            <person name="Smanski M.J."/>
            <person name="Chevrette M.G."/>
            <person name="De Carvalho L.P.S."/>
            <person name="Shen B."/>
        </authorList>
    </citation>
    <scope>NUCLEOTIDE SEQUENCE [LARGE SCALE GENOMIC DNA]</scope>
    <source>
        <strain evidence="7 8">NPDC019275</strain>
    </source>
</reference>
<keyword evidence="4" id="KW-0274">FAD</keyword>
<comment type="similarity">
    <text evidence="2">Belongs to the oxygen-dependent FAD-linked oxidoreductase family.</text>
</comment>
<comment type="cofactor">
    <cofactor evidence="1">
        <name>FAD</name>
        <dbReference type="ChEBI" id="CHEBI:57692"/>
    </cofactor>
</comment>
<gene>
    <name evidence="7" type="ORF">ACH49W_26525</name>
</gene>
<dbReference type="PANTHER" id="PTHR42973:SF39">
    <property type="entry name" value="FAD-BINDING PCMH-TYPE DOMAIN-CONTAINING PROTEIN"/>
    <property type="match status" value="1"/>
</dbReference>
<dbReference type="InterPro" id="IPR050416">
    <property type="entry name" value="FAD-linked_Oxidoreductase"/>
</dbReference>
<keyword evidence="5" id="KW-0560">Oxidoreductase</keyword>
<feature type="domain" description="FAD-binding PCMH-type" evidence="6">
    <location>
        <begin position="33"/>
        <end position="201"/>
    </location>
</feature>
<evidence type="ECO:0000313" key="8">
    <source>
        <dbReference type="Proteomes" id="UP001611415"/>
    </source>
</evidence>
<evidence type="ECO:0000256" key="4">
    <source>
        <dbReference type="ARBA" id="ARBA00022827"/>
    </source>
</evidence>
<proteinExistence type="inferred from homology"/>
<dbReference type="InterPro" id="IPR006094">
    <property type="entry name" value="Oxid_FAD_bind_N"/>
</dbReference>
<dbReference type="EMBL" id="JBIRYO010000020">
    <property type="protein sequence ID" value="MFI2476953.1"/>
    <property type="molecule type" value="Genomic_DNA"/>
</dbReference>
<dbReference type="PROSITE" id="PS51387">
    <property type="entry name" value="FAD_PCMH"/>
    <property type="match status" value="1"/>
</dbReference>
<name>A0ABW7X7I1_9NOCA</name>
<protein>
    <submittedName>
        <fullName evidence="7">FAD-binding oxidoreductase</fullName>
    </submittedName>
</protein>
<evidence type="ECO:0000256" key="3">
    <source>
        <dbReference type="ARBA" id="ARBA00022630"/>
    </source>
</evidence>
<dbReference type="InterPro" id="IPR036318">
    <property type="entry name" value="FAD-bd_PCMH-like_sf"/>
</dbReference>
<dbReference type="Gene3D" id="3.30.465.10">
    <property type="match status" value="1"/>
</dbReference>
<dbReference type="InterPro" id="IPR016167">
    <property type="entry name" value="FAD-bd_PCMH_sub1"/>
</dbReference>
<evidence type="ECO:0000313" key="7">
    <source>
        <dbReference type="EMBL" id="MFI2476953.1"/>
    </source>
</evidence>